<evidence type="ECO:0000256" key="7">
    <source>
        <dbReference type="ARBA" id="ARBA00023288"/>
    </source>
</evidence>
<proteinExistence type="predicted"/>
<accession>A0AAD4F102</accession>
<keyword evidence="5" id="KW-0472">Membrane</keyword>
<evidence type="ECO:0000256" key="8">
    <source>
        <dbReference type="SAM" id="SignalP"/>
    </source>
</evidence>
<dbReference type="InterPro" id="IPR046530">
    <property type="entry name" value="BIM1-like_dom"/>
</dbReference>
<keyword evidence="7" id="KW-0449">Lipoprotein</keyword>
<dbReference type="Pfam" id="PF20238">
    <property type="entry name" value="BIM1-like_dom"/>
    <property type="match status" value="1"/>
</dbReference>
<gene>
    <name evidence="10" type="ORF">NEMBOFW57_001326</name>
</gene>
<evidence type="ECO:0000256" key="5">
    <source>
        <dbReference type="ARBA" id="ARBA00023136"/>
    </source>
</evidence>
<evidence type="ECO:0000256" key="2">
    <source>
        <dbReference type="ARBA" id="ARBA00022475"/>
    </source>
</evidence>
<evidence type="ECO:0000256" key="3">
    <source>
        <dbReference type="ARBA" id="ARBA00022622"/>
    </source>
</evidence>
<feature type="signal peptide" evidence="8">
    <location>
        <begin position="1"/>
        <end position="20"/>
    </location>
</feature>
<dbReference type="AlphaFoldDB" id="A0AAD4F102"/>
<dbReference type="PANTHER" id="PTHR34992:SF1">
    <property type="entry name" value="COPPER ACQUISITION FACTOR BIM1-LIKE DOMAIN-CONTAINING PROTEIN"/>
    <property type="match status" value="1"/>
</dbReference>
<keyword evidence="11" id="KW-1185">Reference proteome</keyword>
<keyword evidence="6" id="KW-0325">Glycoprotein</keyword>
<dbReference type="GO" id="GO:0098552">
    <property type="term" value="C:side of membrane"/>
    <property type="evidence" value="ECO:0007669"/>
    <property type="project" value="UniProtKB-KW"/>
</dbReference>
<keyword evidence="3" id="KW-0336">GPI-anchor</keyword>
<name>A0AAD4F102_9PEZI</name>
<keyword evidence="2" id="KW-1003">Cell membrane</keyword>
<keyword evidence="4 8" id="KW-0732">Signal</keyword>
<dbReference type="GO" id="GO:0005886">
    <property type="term" value="C:plasma membrane"/>
    <property type="evidence" value="ECO:0007669"/>
    <property type="project" value="UniProtKB-SubCell"/>
</dbReference>
<feature type="chain" id="PRO_5041956215" description="Copper acquisition factor BIM1-like domain-containing protein" evidence="8">
    <location>
        <begin position="21"/>
        <end position="413"/>
    </location>
</feature>
<sequence length="413" mass="43518">MAPLRSVVAATLLFLSTANAHFELNQPVSLEGDKMNESLEPNAPCGGGVADLSQNTATDFHVDGDSVSLLLGHPQADYLIRATLDSRAAGNWSQLYPIFTQSGRGSFCTSNVKAPKEWVGKKGIIGIACNAPDGLLYQCAAVNFVAGANTTPGSACTNGSSVSASFNDVPALASLVGTSSSTNTPSSSTAPSPSASTSKGAAAALLVPGNGVPLGSLAATAAMVLSASTMGSTTILRGFKVSVAVLDAFLAANGEDETYGTPPFYQHHPDKDRISMLLYGKISKVDAGADRNNFRVMIPSKEGHDHSTVAYVTYAWVTIYAHRDLDMDEDLPITVPAGFEDLRKEVLSICGSVPDQDRLLDEGRMGLYAFIRPQYCDQCDAVFDSPHNAFSERQVHRIRVHGSKEGTCPLPNA</sequence>
<dbReference type="PANTHER" id="PTHR34992">
    <property type="entry name" value="HYPHAL ANASTAMOSIS-7 PROTEIN"/>
    <property type="match status" value="1"/>
</dbReference>
<evidence type="ECO:0000313" key="10">
    <source>
        <dbReference type="EMBL" id="KAG7291313.1"/>
    </source>
</evidence>
<comment type="subcellular location">
    <subcellularLocation>
        <location evidence="1">Cell membrane</location>
        <topology evidence="1">Lipid-anchor</topology>
        <topology evidence="1">GPI-anchor</topology>
    </subcellularLocation>
</comment>
<dbReference type="EMBL" id="JAHCVI010000001">
    <property type="protein sequence ID" value="KAG7291313.1"/>
    <property type="molecule type" value="Genomic_DNA"/>
</dbReference>
<reference evidence="10" key="1">
    <citation type="submission" date="2023-02" db="EMBL/GenBank/DDBJ databases">
        <authorList>
            <person name="Palmer J.M."/>
        </authorList>
    </citation>
    <scope>NUCLEOTIDE SEQUENCE</scope>
    <source>
        <strain evidence="10">FW57</strain>
    </source>
</reference>
<evidence type="ECO:0000256" key="1">
    <source>
        <dbReference type="ARBA" id="ARBA00004609"/>
    </source>
</evidence>
<dbReference type="InterPro" id="IPR046936">
    <property type="entry name" value="BIM1-like"/>
</dbReference>
<comment type="caution">
    <text evidence="10">The sequence shown here is derived from an EMBL/GenBank/DDBJ whole genome shotgun (WGS) entry which is preliminary data.</text>
</comment>
<organism evidence="10 11">
    <name type="scientific">Staphylotrichum longicolle</name>
    <dbReference type="NCBI Taxonomy" id="669026"/>
    <lineage>
        <taxon>Eukaryota</taxon>
        <taxon>Fungi</taxon>
        <taxon>Dikarya</taxon>
        <taxon>Ascomycota</taxon>
        <taxon>Pezizomycotina</taxon>
        <taxon>Sordariomycetes</taxon>
        <taxon>Sordariomycetidae</taxon>
        <taxon>Sordariales</taxon>
        <taxon>Chaetomiaceae</taxon>
        <taxon>Staphylotrichum</taxon>
    </lineage>
</organism>
<dbReference type="Proteomes" id="UP001197093">
    <property type="component" value="Unassembled WGS sequence"/>
</dbReference>
<dbReference type="CDD" id="cd21176">
    <property type="entry name" value="LPMO_auxiliary-like"/>
    <property type="match status" value="1"/>
</dbReference>
<evidence type="ECO:0000313" key="11">
    <source>
        <dbReference type="Proteomes" id="UP001197093"/>
    </source>
</evidence>
<evidence type="ECO:0000259" key="9">
    <source>
        <dbReference type="Pfam" id="PF20238"/>
    </source>
</evidence>
<protein>
    <recommendedName>
        <fullName evidence="9">Copper acquisition factor BIM1-like domain-containing protein</fullName>
    </recommendedName>
</protein>
<evidence type="ECO:0000256" key="4">
    <source>
        <dbReference type="ARBA" id="ARBA00022729"/>
    </source>
</evidence>
<evidence type="ECO:0000256" key="6">
    <source>
        <dbReference type="ARBA" id="ARBA00023180"/>
    </source>
</evidence>
<feature type="domain" description="Copper acquisition factor BIM1-like" evidence="9">
    <location>
        <begin position="19"/>
        <end position="160"/>
    </location>
</feature>